<sequence>MSELTRDAGSPGRRRKLRVGVLAAALTTILTLLCCVGGAAAFFLTELAGDEKDGMTAGLACDPAHPVSITGDMPRFTEYGEGQLRNAAIIVKVGQDMKVPARGWVIALATAMQESALRNLANSTVPASLALPHEGVGSDHDSLGLFQQRPGWGSVEQRMTPSYTARKFYEKMVKVPDWERRPLTVVAQRVQVSAFPDAYAKHEELASRIVDALAGGAARTVQIAGRAVCDAASGSRIAASGWTAPVPGGVGSGFRTADRPSHHGVDIAAPKRVTQIHAASTGRVLVARCDPDHSGRRDCDVDGYPGKGGCGWFVDILHAGGYITRYCHMVDRPLVVPGQLVQAGEVIGLVGSSGNSSGPHLHFEVHIDGDRSSRGAINPVPFMRDRGAPLDGTT</sequence>
<dbReference type="Pfam" id="PF01551">
    <property type="entry name" value="Peptidase_M23"/>
    <property type="match status" value="1"/>
</dbReference>
<evidence type="ECO:0000259" key="2">
    <source>
        <dbReference type="Pfam" id="PF01551"/>
    </source>
</evidence>
<gene>
    <name evidence="3" type="ORF">GA0070624_0513</name>
</gene>
<accession>A0A1C6RC86</accession>
<dbReference type="Gene3D" id="2.70.70.10">
    <property type="entry name" value="Glucose Permease (Domain IIA)"/>
    <property type="match status" value="1"/>
</dbReference>
<dbReference type="CDD" id="cd12797">
    <property type="entry name" value="M23_peptidase"/>
    <property type="match status" value="1"/>
</dbReference>
<feature type="transmembrane region" description="Helical" evidence="1">
    <location>
        <begin position="21"/>
        <end position="44"/>
    </location>
</feature>
<keyword evidence="3" id="KW-0378">Hydrolase</keyword>
<evidence type="ECO:0000256" key="1">
    <source>
        <dbReference type="SAM" id="Phobius"/>
    </source>
</evidence>
<reference evidence="4" key="1">
    <citation type="submission" date="2016-06" db="EMBL/GenBank/DDBJ databases">
        <authorList>
            <person name="Varghese N."/>
            <person name="Submissions Spin"/>
        </authorList>
    </citation>
    <scope>NUCLEOTIDE SEQUENCE [LARGE SCALE GENOMIC DNA]</scope>
    <source>
        <strain evidence="4">DSM 45431</strain>
    </source>
</reference>
<dbReference type="PANTHER" id="PTHR21666">
    <property type="entry name" value="PEPTIDASE-RELATED"/>
    <property type="match status" value="1"/>
</dbReference>
<keyword evidence="1" id="KW-1133">Transmembrane helix</keyword>
<dbReference type="AlphaFoldDB" id="A0A1C6RC86"/>
<keyword evidence="4" id="KW-1185">Reference proteome</keyword>
<dbReference type="InterPro" id="IPR050570">
    <property type="entry name" value="Cell_wall_metabolism_enzyme"/>
</dbReference>
<dbReference type="SUPFAM" id="SSF51261">
    <property type="entry name" value="Duplicated hybrid motif"/>
    <property type="match status" value="1"/>
</dbReference>
<dbReference type="EMBL" id="FMHV01000002">
    <property type="protein sequence ID" value="SCL14752.1"/>
    <property type="molecule type" value="Genomic_DNA"/>
</dbReference>
<dbReference type="STRING" id="568872.GA0070624_0513"/>
<evidence type="ECO:0000313" key="3">
    <source>
        <dbReference type="EMBL" id="SCL14752.1"/>
    </source>
</evidence>
<dbReference type="InterPro" id="IPR011055">
    <property type="entry name" value="Dup_hybrid_motif"/>
</dbReference>
<protein>
    <submittedName>
        <fullName evidence="3">Murein DD-endopeptidase MepM and murein hydrolase activator NlpD, contain LysM domain</fullName>
    </submittedName>
</protein>
<organism evidence="3 4">
    <name type="scientific">Micromonospora rhizosphaerae</name>
    <dbReference type="NCBI Taxonomy" id="568872"/>
    <lineage>
        <taxon>Bacteria</taxon>
        <taxon>Bacillati</taxon>
        <taxon>Actinomycetota</taxon>
        <taxon>Actinomycetes</taxon>
        <taxon>Micromonosporales</taxon>
        <taxon>Micromonosporaceae</taxon>
        <taxon>Micromonospora</taxon>
    </lineage>
</organism>
<proteinExistence type="predicted"/>
<feature type="domain" description="M23ase beta-sheet core" evidence="2">
    <location>
        <begin position="261"/>
        <end position="371"/>
    </location>
</feature>
<dbReference type="Proteomes" id="UP000199413">
    <property type="component" value="Unassembled WGS sequence"/>
</dbReference>
<keyword evidence="1" id="KW-0812">Transmembrane</keyword>
<dbReference type="InterPro" id="IPR016047">
    <property type="entry name" value="M23ase_b-sheet_dom"/>
</dbReference>
<evidence type="ECO:0000313" key="4">
    <source>
        <dbReference type="Proteomes" id="UP000199413"/>
    </source>
</evidence>
<name>A0A1C6RC86_9ACTN</name>
<dbReference type="GO" id="GO:0004222">
    <property type="term" value="F:metalloendopeptidase activity"/>
    <property type="evidence" value="ECO:0007669"/>
    <property type="project" value="TreeGrafter"/>
</dbReference>
<dbReference type="PANTHER" id="PTHR21666:SF270">
    <property type="entry name" value="MUREIN HYDROLASE ACTIVATOR ENVC"/>
    <property type="match status" value="1"/>
</dbReference>
<keyword evidence="1" id="KW-0472">Membrane</keyword>